<comment type="caution">
    <text evidence="2">The sequence shown here is derived from an EMBL/GenBank/DDBJ whole genome shotgun (WGS) entry which is preliminary data.</text>
</comment>
<feature type="transmembrane region" description="Helical" evidence="1">
    <location>
        <begin position="173"/>
        <end position="192"/>
    </location>
</feature>
<name>A0ABR8DHB0_9NOST</name>
<proteinExistence type="predicted"/>
<reference evidence="2 3" key="1">
    <citation type="journal article" date="2020" name="ISME J.">
        <title>Comparative genomics reveals insights into cyanobacterial evolution and habitat adaptation.</title>
        <authorList>
            <person name="Chen M.Y."/>
            <person name="Teng W.K."/>
            <person name="Zhao L."/>
            <person name="Hu C.X."/>
            <person name="Zhou Y.K."/>
            <person name="Han B.P."/>
            <person name="Song L.R."/>
            <person name="Shu W.S."/>
        </authorList>
    </citation>
    <scope>NUCLEOTIDE SEQUENCE [LARGE SCALE GENOMIC DNA]</scope>
    <source>
        <strain evidence="2 3">FACHB-119</strain>
    </source>
</reference>
<keyword evidence="1" id="KW-0472">Membrane</keyword>
<keyword evidence="3" id="KW-1185">Reference proteome</keyword>
<dbReference type="EMBL" id="JACJSG010000071">
    <property type="protein sequence ID" value="MBD2505148.1"/>
    <property type="molecule type" value="Genomic_DNA"/>
</dbReference>
<gene>
    <name evidence="2" type="ORF">H6G83_31860</name>
</gene>
<evidence type="ECO:0000313" key="3">
    <source>
        <dbReference type="Proteomes" id="UP000661112"/>
    </source>
</evidence>
<dbReference type="RefSeq" id="WP_190479664.1">
    <property type="nucleotide sequence ID" value="NZ_JACJSG010000071.1"/>
</dbReference>
<evidence type="ECO:0000256" key="1">
    <source>
        <dbReference type="SAM" id="Phobius"/>
    </source>
</evidence>
<keyword evidence="1" id="KW-0812">Transmembrane</keyword>
<organism evidence="2 3">
    <name type="scientific">Anabaena azotica FACHB-119</name>
    <dbReference type="NCBI Taxonomy" id="947527"/>
    <lineage>
        <taxon>Bacteria</taxon>
        <taxon>Bacillati</taxon>
        <taxon>Cyanobacteriota</taxon>
        <taxon>Cyanophyceae</taxon>
        <taxon>Nostocales</taxon>
        <taxon>Nostocaceae</taxon>
        <taxon>Anabaena</taxon>
        <taxon>Anabaena azotica</taxon>
    </lineage>
</organism>
<feature type="transmembrane region" description="Helical" evidence="1">
    <location>
        <begin position="44"/>
        <end position="64"/>
    </location>
</feature>
<evidence type="ECO:0000313" key="2">
    <source>
        <dbReference type="EMBL" id="MBD2505148.1"/>
    </source>
</evidence>
<sequence>MMQEFLEFINKNFDDYTRRARLGPALLTVLPISLTVIGCFPNDYTVLAIITALGIANGGTALLAQIGRNIGKRKEAELFQSWGGKPTTQKLRHRNTSNKAILERRHKKLQLLIPDIHIPTLLEENSNPQEADEIYELCTKFLIDQTRDVSRFNLIFEENCSYGFHRNLWGLKFIGIPLSLIGTLIITGFIIYSCSIGKTSISPLTITSGVINFIFLLIWIFLITPDWVKPVAESYAERLLESPEKLLVTNATSQAP</sequence>
<dbReference type="Proteomes" id="UP000661112">
    <property type="component" value="Unassembled WGS sequence"/>
</dbReference>
<keyword evidence="1" id="KW-1133">Transmembrane helix</keyword>
<feature type="transmembrane region" description="Helical" evidence="1">
    <location>
        <begin position="204"/>
        <end position="223"/>
    </location>
</feature>
<accession>A0ABR8DHB0</accession>
<feature type="transmembrane region" description="Helical" evidence="1">
    <location>
        <begin position="20"/>
        <end position="38"/>
    </location>
</feature>
<protein>
    <submittedName>
        <fullName evidence="2">Uncharacterized protein</fullName>
    </submittedName>
</protein>